<evidence type="ECO:0000259" key="2">
    <source>
        <dbReference type="Pfam" id="PF13240"/>
    </source>
</evidence>
<feature type="domain" description="Zinc-ribbon" evidence="2">
    <location>
        <begin position="6"/>
        <end position="27"/>
    </location>
</feature>
<dbReference type="AlphaFoldDB" id="A0A7X9STS7"/>
<feature type="transmembrane region" description="Helical" evidence="1">
    <location>
        <begin position="54"/>
        <end position="75"/>
    </location>
</feature>
<dbReference type="Proteomes" id="UP000587880">
    <property type="component" value="Unassembled WGS sequence"/>
</dbReference>
<keyword evidence="1" id="KW-0472">Membrane</keyword>
<protein>
    <submittedName>
        <fullName evidence="3">Zinc ribbon domain-containing protein</fullName>
    </submittedName>
</protein>
<gene>
    <name evidence="3" type="ORF">HF849_24660</name>
</gene>
<keyword evidence="1" id="KW-1133">Transmembrane helix</keyword>
<keyword evidence="1" id="KW-0812">Transmembrane</keyword>
<dbReference type="EMBL" id="JABAGD010000085">
    <property type="protein sequence ID" value="NMF07868.1"/>
    <property type="molecule type" value="Genomic_DNA"/>
</dbReference>
<proteinExistence type="predicted"/>
<accession>A0A7X9STS7</accession>
<dbReference type="Pfam" id="PF13240">
    <property type="entry name" value="Zn_Ribbon_1"/>
    <property type="match status" value="1"/>
</dbReference>
<comment type="caution">
    <text evidence="3">The sequence shown here is derived from an EMBL/GenBank/DDBJ whole genome shotgun (WGS) entry which is preliminary data.</text>
</comment>
<reference evidence="3 4" key="1">
    <citation type="submission" date="2020-04" db="EMBL/GenBank/DDBJ databases">
        <authorList>
            <person name="Hitch T.C.A."/>
            <person name="Wylensek D."/>
            <person name="Clavel T."/>
        </authorList>
    </citation>
    <scope>NUCLEOTIDE SEQUENCE [LARGE SCALE GENOMIC DNA]</scope>
    <source>
        <strain evidence="3 4">WB01_NA02</strain>
    </source>
</reference>
<dbReference type="InterPro" id="IPR026870">
    <property type="entry name" value="Zinc_ribbon_dom"/>
</dbReference>
<evidence type="ECO:0000313" key="3">
    <source>
        <dbReference type="EMBL" id="NMF07868.1"/>
    </source>
</evidence>
<evidence type="ECO:0000256" key="1">
    <source>
        <dbReference type="SAM" id="Phobius"/>
    </source>
</evidence>
<dbReference type="RefSeq" id="WP_168983484.1">
    <property type="nucleotide sequence ID" value="NZ_JABAGD010000085.1"/>
</dbReference>
<name>A0A7X9STS7_CLOBE</name>
<evidence type="ECO:0000313" key="4">
    <source>
        <dbReference type="Proteomes" id="UP000587880"/>
    </source>
</evidence>
<sequence length="236" mass="26867">MALIICPECSKEISNHVKSCPHCGFPLSEESNETQKVEIASVNLKMEASKKKKLITLIVSILVIGVIVFVGYLSYSKQKAKEYSTNVNLLMSEMLSSGSDAESLMNLTSKVWYNSIYKKFDNETDKYTRKNGYWESDFNNSLDYLFNDSSTKTKIENIKSSEVKVSEMMKKSQNPPKEYEKVYDTLLELNSSYQATIGLAKSPQGNITSYNNSKNEKISKFMELYKKLQTQLPNNN</sequence>
<organism evidence="3 4">
    <name type="scientific">Clostridium beijerinckii</name>
    <name type="common">Clostridium MP</name>
    <dbReference type="NCBI Taxonomy" id="1520"/>
    <lineage>
        <taxon>Bacteria</taxon>
        <taxon>Bacillati</taxon>
        <taxon>Bacillota</taxon>
        <taxon>Clostridia</taxon>
        <taxon>Eubacteriales</taxon>
        <taxon>Clostridiaceae</taxon>
        <taxon>Clostridium</taxon>
    </lineage>
</organism>